<feature type="region of interest" description="Disordered" evidence="1">
    <location>
        <begin position="1"/>
        <end position="31"/>
    </location>
</feature>
<name>A0A8H6REA9_9PEZI</name>
<organism evidence="2 3">
    <name type="scientific">Pseudocercospora fuligena</name>
    <dbReference type="NCBI Taxonomy" id="685502"/>
    <lineage>
        <taxon>Eukaryota</taxon>
        <taxon>Fungi</taxon>
        <taxon>Dikarya</taxon>
        <taxon>Ascomycota</taxon>
        <taxon>Pezizomycotina</taxon>
        <taxon>Dothideomycetes</taxon>
        <taxon>Dothideomycetidae</taxon>
        <taxon>Mycosphaerellales</taxon>
        <taxon>Mycosphaerellaceae</taxon>
        <taxon>Pseudocercospora</taxon>
    </lineage>
</organism>
<accession>A0A8H6REA9</accession>
<feature type="compositionally biased region" description="Acidic residues" evidence="1">
    <location>
        <begin position="96"/>
        <end position="110"/>
    </location>
</feature>
<feature type="region of interest" description="Disordered" evidence="1">
    <location>
        <begin position="50"/>
        <end position="123"/>
    </location>
</feature>
<protein>
    <recommendedName>
        <fullName evidence="4">F-box domain-containing protein</fullName>
    </recommendedName>
</protein>
<dbReference type="OrthoDB" id="5372935at2759"/>
<proteinExistence type="predicted"/>
<feature type="compositionally biased region" description="Acidic residues" evidence="1">
    <location>
        <begin position="60"/>
        <end position="72"/>
    </location>
</feature>
<evidence type="ECO:0008006" key="4">
    <source>
        <dbReference type="Google" id="ProtNLM"/>
    </source>
</evidence>
<dbReference type="AlphaFoldDB" id="A0A8H6REA9"/>
<keyword evidence="3" id="KW-1185">Reference proteome</keyword>
<evidence type="ECO:0000313" key="2">
    <source>
        <dbReference type="EMBL" id="KAF7190951.1"/>
    </source>
</evidence>
<dbReference type="PANTHER" id="PTHR42085:SF1">
    <property type="entry name" value="F-BOX DOMAIN-CONTAINING PROTEIN"/>
    <property type="match status" value="1"/>
</dbReference>
<evidence type="ECO:0000256" key="1">
    <source>
        <dbReference type="SAM" id="MobiDB-lite"/>
    </source>
</evidence>
<reference evidence="2" key="1">
    <citation type="submission" date="2020-04" db="EMBL/GenBank/DDBJ databases">
        <title>Draft genome resource of the tomato pathogen Pseudocercospora fuligena.</title>
        <authorList>
            <person name="Zaccaron A."/>
        </authorList>
    </citation>
    <scope>NUCLEOTIDE SEQUENCE</scope>
    <source>
        <strain evidence="2">PF001</strain>
    </source>
</reference>
<evidence type="ECO:0000313" key="3">
    <source>
        <dbReference type="Proteomes" id="UP000660729"/>
    </source>
</evidence>
<dbReference type="EMBL" id="JABCIY010000168">
    <property type="protein sequence ID" value="KAF7190951.1"/>
    <property type="molecule type" value="Genomic_DNA"/>
</dbReference>
<feature type="compositionally biased region" description="Basic residues" evidence="1">
    <location>
        <begin position="1"/>
        <end position="10"/>
    </location>
</feature>
<dbReference type="Proteomes" id="UP000660729">
    <property type="component" value="Unassembled WGS sequence"/>
</dbReference>
<gene>
    <name evidence="2" type="ORF">HII31_08110</name>
</gene>
<dbReference type="PANTHER" id="PTHR42085">
    <property type="entry name" value="F-BOX DOMAIN-CONTAINING PROTEIN"/>
    <property type="match status" value="1"/>
</dbReference>
<dbReference type="InterPro" id="IPR038883">
    <property type="entry name" value="AN11006-like"/>
</dbReference>
<comment type="caution">
    <text evidence="2">The sequence shown here is derived from an EMBL/GenBank/DDBJ whole genome shotgun (WGS) entry which is preliminary data.</text>
</comment>
<sequence length="397" mass="45243">MPPRGFKKAKRETIAPSRAASSELGDGDFNIDYNAKGRAIRKCRKIRRESPFEDSAVAISDDDDDFEEEEIDDSIHIAPTRKRKRSPSPAAPLPSDDVESLSDSSLSDDEAPQRPSPPSASTTIHLTINVPAGHQGPLTINLDPKNFAAVQSAPSTPSKRDKLTQATLARLNARSTSKTSKYAGFLDLPAELRNDIYRTIFVTTRSVNFAQADNFSRSAALLRTCRQVYEEGRSILYSENSFAIERRTQRYGSFWESEWRELGFLNVRKFMKSVGSTNIAFIRKLSFMLEDAVPCLNPAMRTNEERRFVHDDDLMSVLRHLGDHSQLQTLELHFHGRRRVDRTDDRFLDYMKRVKADTVRFVDWPPGSRYPRQSKQDDGVKTTLLQHCTRKRKKFDV</sequence>